<dbReference type="Pfam" id="PF25975">
    <property type="entry name" value="CzcB_C"/>
    <property type="match status" value="1"/>
</dbReference>
<proteinExistence type="inferred from homology"/>
<dbReference type="Proteomes" id="UP000608450">
    <property type="component" value="Unassembled WGS sequence"/>
</dbReference>
<dbReference type="InterPro" id="IPR006143">
    <property type="entry name" value="RND_pump_MFP"/>
</dbReference>
<feature type="domain" description="CusB-like beta-barrel" evidence="6">
    <location>
        <begin position="264"/>
        <end position="340"/>
    </location>
</feature>
<feature type="compositionally biased region" description="Basic and acidic residues" evidence="4">
    <location>
        <begin position="57"/>
        <end position="73"/>
    </location>
</feature>
<keyword evidence="3" id="KW-0175">Coiled coil</keyword>
<gene>
    <name evidence="9" type="ORF">I5I61_20505</name>
</gene>
<dbReference type="InterPro" id="IPR058648">
    <property type="entry name" value="HH_CzcB-like"/>
</dbReference>
<feature type="domain" description="CzcB-like alpha-helical hairpin" evidence="5">
    <location>
        <begin position="157"/>
        <end position="216"/>
    </location>
</feature>
<dbReference type="PANTHER" id="PTHR30097:SF4">
    <property type="entry name" value="SLR6042 PROTEIN"/>
    <property type="match status" value="1"/>
</dbReference>
<dbReference type="Gene3D" id="2.40.30.170">
    <property type="match status" value="1"/>
</dbReference>
<evidence type="ECO:0000256" key="1">
    <source>
        <dbReference type="ARBA" id="ARBA00009477"/>
    </source>
</evidence>
<protein>
    <submittedName>
        <fullName evidence="9">Efflux RND transporter periplasmic adaptor subunit</fullName>
    </submittedName>
</protein>
<dbReference type="Pfam" id="PF25893">
    <property type="entry name" value="HH_CzcB"/>
    <property type="match status" value="1"/>
</dbReference>
<evidence type="ECO:0000313" key="10">
    <source>
        <dbReference type="Proteomes" id="UP000608450"/>
    </source>
</evidence>
<dbReference type="InterPro" id="IPR058792">
    <property type="entry name" value="Beta-barrel_RND_2"/>
</dbReference>
<comment type="caution">
    <text evidence="9">The sequence shown here is derived from an EMBL/GenBank/DDBJ whole genome shotgun (WGS) entry which is preliminary data.</text>
</comment>
<evidence type="ECO:0000259" key="5">
    <source>
        <dbReference type="Pfam" id="PF25893"/>
    </source>
</evidence>
<keyword evidence="10" id="KW-1185">Reference proteome</keyword>
<evidence type="ECO:0000259" key="7">
    <source>
        <dbReference type="Pfam" id="PF25973"/>
    </source>
</evidence>
<evidence type="ECO:0000256" key="2">
    <source>
        <dbReference type="ARBA" id="ARBA00022448"/>
    </source>
</evidence>
<evidence type="ECO:0000313" key="9">
    <source>
        <dbReference type="EMBL" id="MBG6289842.1"/>
    </source>
</evidence>
<accession>A0ABS0KP40</accession>
<dbReference type="Gene3D" id="2.40.50.100">
    <property type="match status" value="1"/>
</dbReference>
<dbReference type="PANTHER" id="PTHR30097">
    <property type="entry name" value="CATION EFFLUX SYSTEM PROTEIN CUSB"/>
    <property type="match status" value="1"/>
</dbReference>
<dbReference type="InterPro" id="IPR058649">
    <property type="entry name" value="CzcB_C"/>
</dbReference>
<name>A0ABS0KP40_PSENT</name>
<dbReference type="Pfam" id="PF25973">
    <property type="entry name" value="BSH_CzcB"/>
    <property type="match status" value="1"/>
</dbReference>
<feature type="compositionally biased region" description="Basic and acidic residues" evidence="4">
    <location>
        <begin position="34"/>
        <end position="48"/>
    </location>
</feature>
<dbReference type="NCBIfam" id="TIGR01730">
    <property type="entry name" value="RND_mfp"/>
    <property type="match status" value="1"/>
</dbReference>
<keyword evidence="2" id="KW-0813">Transport</keyword>
<evidence type="ECO:0000259" key="8">
    <source>
        <dbReference type="Pfam" id="PF25975"/>
    </source>
</evidence>
<organism evidence="9 10">
    <name type="scientific">Pseudomonas nitroreducens</name>
    <dbReference type="NCBI Taxonomy" id="46680"/>
    <lineage>
        <taxon>Bacteria</taxon>
        <taxon>Pseudomonadati</taxon>
        <taxon>Pseudomonadota</taxon>
        <taxon>Gammaproteobacteria</taxon>
        <taxon>Pseudomonadales</taxon>
        <taxon>Pseudomonadaceae</taxon>
        <taxon>Pseudomonas</taxon>
    </lineage>
</organism>
<dbReference type="InterPro" id="IPR058647">
    <property type="entry name" value="BSH_CzcB-like"/>
</dbReference>
<evidence type="ECO:0000259" key="6">
    <source>
        <dbReference type="Pfam" id="PF25954"/>
    </source>
</evidence>
<dbReference type="RefSeq" id="WP_196913219.1">
    <property type="nucleotide sequence ID" value="NZ_DAMDDB010000061.1"/>
</dbReference>
<feature type="coiled-coil region" evidence="3">
    <location>
        <begin position="148"/>
        <end position="213"/>
    </location>
</feature>
<dbReference type="InterPro" id="IPR051909">
    <property type="entry name" value="MFP_Cation_Efflux"/>
</dbReference>
<dbReference type="SUPFAM" id="SSF111369">
    <property type="entry name" value="HlyD-like secretion proteins"/>
    <property type="match status" value="1"/>
</dbReference>
<comment type="similarity">
    <text evidence="1">Belongs to the membrane fusion protein (MFP) (TC 8.A.1) family.</text>
</comment>
<evidence type="ECO:0000256" key="3">
    <source>
        <dbReference type="SAM" id="Coils"/>
    </source>
</evidence>
<evidence type="ECO:0000256" key="4">
    <source>
        <dbReference type="SAM" id="MobiDB-lite"/>
    </source>
</evidence>
<sequence length="418" mass="44243">MVKRVHIAGAVVLASVLGISAFTWLGGESQPGAHQDDATHADNEHHGEAGASAHAEASGHADGEHHGAERGEEAGEEEGLHLSAEQISAAGIKLVTAAPRALDEAVSLPGEIGFDQDRTAHIVPRTAGVVESVSVDLGQSVKKGDLLAVISSQQISELRSELAAAQRRVALANTTFERERELWREKISAEQDYLQARQVLEEAQIALANAKQKTSALSGVTASGGGNRYELRAPFDGVVVEKHLVQGEVVSETTNAFTLSDLSRVWATFSVAPQDLARIRVGKPARVEAPDLGMQVEGRVAYVGNLLGEQTRSAVARVTLNNPDGAWRPGLFVNVRVSAQARQVPVSIPEQAVQTVEEKPSVFVRNAEGFEARPVSLGLRNDGHVEVVDGLAVGDQVASEGSFILKSELGKSSASHAH</sequence>
<feature type="domain" description="CzcB-like C-terminal circularly permuted SH3-like" evidence="8">
    <location>
        <begin position="346"/>
        <end position="406"/>
    </location>
</feature>
<feature type="domain" description="CzcB-like barrel-sandwich hybrid" evidence="7">
    <location>
        <begin position="118"/>
        <end position="261"/>
    </location>
</feature>
<dbReference type="EMBL" id="JADTFC010000057">
    <property type="protein sequence ID" value="MBG6289842.1"/>
    <property type="molecule type" value="Genomic_DNA"/>
</dbReference>
<reference evidence="9 10" key="1">
    <citation type="submission" date="2020-11" db="EMBL/GenBank/DDBJ databases">
        <title>Enhanced detection system for hospital associated transmission using whole genome sequencing surveillance.</title>
        <authorList>
            <person name="Harrison L.H."/>
            <person name="Van Tyne D."/>
            <person name="Marsh J.W."/>
            <person name="Griffith M.P."/>
            <person name="Snyder D.J."/>
            <person name="Cooper V.S."/>
            <person name="Mustapha M."/>
        </authorList>
    </citation>
    <scope>NUCLEOTIDE SEQUENCE [LARGE SCALE GENOMIC DNA]</scope>
    <source>
        <strain evidence="9 10">PSA00705</strain>
    </source>
</reference>
<dbReference type="Pfam" id="PF25954">
    <property type="entry name" value="Beta-barrel_RND_2"/>
    <property type="match status" value="1"/>
</dbReference>
<dbReference type="Gene3D" id="2.40.420.20">
    <property type="match status" value="1"/>
</dbReference>
<feature type="region of interest" description="Disordered" evidence="4">
    <location>
        <begin position="30"/>
        <end position="80"/>
    </location>
</feature>